<accession>A0A1A9BAZ8</accession>
<proteinExistence type="predicted"/>
<dbReference type="RefSeq" id="WP_091574131.1">
    <property type="nucleotide sequence ID" value="NZ_FLRH01000003.1"/>
</dbReference>
<name>A0A1A9BAZ8_9ACTN</name>
<dbReference type="OrthoDB" id="4147507at2"/>
<dbReference type="GO" id="GO:0030639">
    <property type="term" value="P:polyketide biosynthetic process"/>
    <property type="evidence" value="ECO:0007669"/>
    <property type="project" value="InterPro"/>
</dbReference>
<protein>
    <submittedName>
        <fullName evidence="1">Cyclase</fullName>
    </submittedName>
</protein>
<dbReference type="SUPFAM" id="SSF54909">
    <property type="entry name" value="Dimeric alpha+beta barrel"/>
    <property type="match status" value="1"/>
</dbReference>
<organism evidence="1 2">
    <name type="scientific">Micromonospora sediminicola</name>
    <dbReference type="NCBI Taxonomy" id="946078"/>
    <lineage>
        <taxon>Bacteria</taxon>
        <taxon>Bacillati</taxon>
        <taxon>Actinomycetota</taxon>
        <taxon>Actinomycetes</taxon>
        <taxon>Micromonosporales</taxon>
        <taxon>Micromonosporaceae</taxon>
        <taxon>Micromonospora</taxon>
    </lineage>
</organism>
<evidence type="ECO:0000313" key="2">
    <source>
        <dbReference type="Proteomes" id="UP000199558"/>
    </source>
</evidence>
<dbReference type="InterPro" id="IPR038474">
    <property type="entry name" value="Polyketide_synth_cyclase_sf"/>
</dbReference>
<dbReference type="STRING" id="946078.GA0070622_3341"/>
<dbReference type="AlphaFoldDB" id="A0A1A9BAZ8"/>
<sequence>MDRSLIVAKVVPTAEDRVAEIFAESDATELPGLVGVRHRSLYRLHDLYVHLLETESPAQGAVEDARGHPEFVRISERLRPYISPYLPTWRSPRDAMAHCFYRYDAPGHQAHRYDAAGRRP</sequence>
<dbReference type="Proteomes" id="UP000199558">
    <property type="component" value="Unassembled WGS sequence"/>
</dbReference>
<dbReference type="InterPro" id="IPR006765">
    <property type="entry name" value="Polyketide_synth_cyclase"/>
</dbReference>
<dbReference type="Pfam" id="PF04673">
    <property type="entry name" value="Cyclase_polyket"/>
    <property type="match status" value="1"/>
</dbReference>
<gene>
    <name evidence="1" type="ORF">GA0070622_3341</name>
</gene>
<reference evidence="2" key="1">
    <citation type="submission" date="2016-06" db="EMBL/GenBank/DDBJ databases">
        <authorList>
            <person name="Varghese N."/>
            <person name="Submissions Spin"/>
        </authorList>
    </citation>
    <scope>NUCLEOTIDE SEQUENCE [LARGE SCALE GENOMIC DNA]</scope>
    <source>
        <strain evidence="2">DSM 45794</strain>
    </source>
</reference>
<evidence type="ECO:0000313" key="1">
    <source>
        <dbReference type="EMBL" id="SBT66323.1"/>
    </source>
</evidence>
<dbReference type="EMBL" id="FLRH01000003">
    <property type="protein sequence ID" value="SBT66323.1"/>
    <property type="molecule type" value="Genomic_DNA"/>
</dbReference>
<dbReference type="InterPro" id="IPR011008">
    <property type="entry name" value="Dimeric_a/b-barrel"/>
</dbReference>
<keyword evidence="2" id="KW-1185">Reference proteome</keyword>
<dbReference type="Gene3D" id="3.30.70.1090">
    <property type="entry name" value="Dimeric alpha+beta barrel"/>
    <property type="match status" value="1"/>
</dbReference>